<reference evidence="3 4" key="1">
    <citation type="submission" date="2019-03" db="EMBL/GenBank/DDBJ databases">
        <title>Bacillus niacini sp. nov. a Nicotinate-Metabolizing Mesophile Isolated from Soil.</title>
        <authorList>
            <person name="Zhang G."/>
        </authorList>
    </citation>
    <scope>NUCLEOTIDE SEQUENCE [LARGE SCALE GENOMIC DNA]</scope>
    <source>
        <strain evidence="3 4">WN066</strain>
    </source>
</reference>
<protein>
    <submittedName>
        <fullName evidence="3">Uncharacterized protein</fullName>
    </submittedName>
</protein>
<evidence type="ECO:0000313" key="4">
    <source>
        <dbReference type="Proteomes" id="UP000295132"/>
    </source>
</evidence>
<name>A0A4V3ASX2_9BACI</name>
<sequence>MKKQLRIVILFCSIFLVSPNFSKALETPLQGKEIKYNHNSLTIPEIKHHVDFNVLVPKNVPDDWTLEIKTYPWEAKTNFTNFRLHYMEKTMKK</sequence>
<evidence type="ECO:0000313" key="2">
    <source>
        <dbReference type="EMBL" id="MDQ6598018.1"/>
    </source>
</evidence>
<dbReference type="AlphaFoldDB" id="A0A4V3ASX2"/>
<keyword evidence="1" id="KW-0732">Signal</keyword>
<dbReference type="Proteomes" id="UP000295132">
    <property type="component" value="Unassembled WGS sequence"/>
</dbReference>
<gene>
    <name evidence="3" type="ORF">E2K98_28470</name>
    <name evidence="2" type="ORF">RCG21_16925</name>
</gene>
<comment type="caution">
    <text evidence="3">The sequence shown here is derived from an EMBL/GenBank/DDBJ whole genome shotgun (WGS) entry which is preliminary data.</text>
</comment>
<feature type="chain" id="PRO_5044610118" evidence="1">
    <location>
        <begin position="25"/>
        <end position="93"/>
    </location>
</feature>
<dbReference type="RefSeq" id="WP_133340144.1">
    <property type="nucleotide sequence ID" value="NZ_JAVGVR010000001.1"/>
</dbReference>
<reference evidence="2" key="2">
    <citation type="submission" date="2023-08" db="EMBL/GenBank/DDBJ databases">
        <title>Nitrogen cycling bacteria in agricultural field soils.</title>
        <authorList>
            <person name="Jang J."/>
        </authorList>
    </citation>
    <scope>NUCLEOTIDE SEQUENCE</scope>
    <source>
        <strain evidence="2">PS3-36</strain>
    </source>
</reference>
<evidence type="ECO:0000313" key="5">
    <source>
        <dbReference type="Proteomes" id="UP001178888"/>
    </source>
</evidence>
<dbReference type="EMBL" id="JAVGVR010000001">
    <property type="protein sequence ID" value="MDQ6598018.1"/>
    <property type="molecule type" value="Genomic_DNA"/>
</dbReference>
<organism evidence="3 4">
    <name type="scientific">Bacillus salipaludis</name>
    <dbReference type="NCBI Taxonomy" id="2547811"/>
    <lineage>
        <taxon>Bacteria</taxon>
        <taxon>Bacillati</taxon>
        <taxon>Bacillota</taxon>
        <taxon>Bacilli</taxon>
        <taxon>Bacillales</taxon>
        <taxon>Bacillaceae</taxon>
        <taxon>Bacillus</taxon>
    </lineage>
</organism>
<proteinExistence type="predicted"/>
<keyword evidence="5" id="KW-1185">Reference proteome</keyword>
<dbReference type="Proteomes" id="UP001178888">
    <property type="component" value="Unassembled WGS sequence"/>
</dbReference>
<accession>A0A4V3ASX2</accession>
<feature type="signal peptide" evidence="1">
    <location>
        <begin position="1"/>
        <end position="24"/>
    </location>
</feature>
<evidence type="ECO:0000256" key="1">
    <source>
        <dbReference type="SAM" id="SignalP"/>
    </source>
</evidence>
<dbReference type="EMBL" id="SMYO01000033">
    <property type="protein sequence ID" value="TDK55366.1"/>
    <property type="molecule type" value="Genomic_DNA"/>
</dbReference>
<evidence type="ECO:0000313" key="3">
    <source>
        <dbReference type="EMBL" id="TDK55366.1"/>
    </source>
</evidence>